<dbReference type="AlphaFoldDB" id="A0A3R9SPN1"/>
<dbReference type="Pfam" id="PF14350">
    <property type="entry name" value="Beta_protein"/>
    <property type="match status" value="1"/>
</dbReference>
<name>A0A3R9SPN1_9GAMM</name>
<proteinExistence type="predicted"/>
<protein>
    <submittedName>
        <fullName evidence="1">Uncharacterized protein</fullName>
    </submittedName>
</protein>
<dbReference type="Proteomes" id="UP000276905">
    <property type="component" value="Unassembled WGS sequence"/>
</dbReference>
<gene>
    <name evidence="1" type="ORF">EA756_04295</name>
</gene>
<dbReference type="InterPro" id="IPR025683">
    <property type="entry name" value="Protein_beta"/>
</dbReference>
<evidence type="ECO:0000313" key="2">
    <source>
        <dbReference type="Proteomes" id="UP000276905"/>
    </source>
</evidence>
<evidence type="ECO:0000313" key="1">
    <source>
        <dbReference type="EMBL" id="RSO59664.1"/>
    </source>
</evidence>
<accession>A0A3R9SPN1</accession>
<dbReference type="EMBL" id="RFES01000002">
    <property type="protein sequence ID" value="RSO59664.1"/>
    <property type="molecule type" value="Genomic_DNA"/>
</dbReference>
<comment type="caution">
    <text evidence="1">The sequence shown here is derived from an EMBL/GenBank/DDBJ whole genome shotgun (WGS) entry which is preliminary data.</text>
</comment>
<reference evidence="1 2" key="1">
    <citation type="submission" date="2018-10" db="EMBL/GenBank/DDBJ databases">
        <title>GWAS and RNA-Seq identify cryptic mechanisms of antimicrobial resistance in Acinetobacter baumannii.</title>
        <authorList>
            <person name="Sahl J.W."/>
        </authorList>
    </citation>
    <scope>NUCLEOTIDE SEQUENCE [LARGE SCALE GENOMIC DNA]</scope>
    <source>
        <strain evidence="1 2">TG41018</strain>
    </source>
</reference>
<organism evidence="1 2">
    <name type="scientific">Acinetobacter lactucae</name>
    <dbReference type="NCBI Taxonomy" id="1785128"/>
    <lineage>
        <taxon>Bacteria</taxon>
        <taxon>Pseudomonadati</taxon>
        <taxon>Pseudomonadota</taxon>
        <taxon>Gammaproteobacteria</taxon>
        <taxon>Moraxellales</taxon>
        <taxon>Moraxellaceae</taxon>
        <taxon>Acinetobacter</taxon>
        <taxon>Acinetobacter calcoaceticus/baumannii complex</taxon>
    </lineage>
</organism>
<sequence length="387" mass="45362">MKIMNGQNTLHLERSTKLVSNINYCAFLKFKKNEVFALNDLTGELKEKVNVFFDMPNELPFKSRREKKEEYSAQELLDFKNKSFLKKIEEQKVYLNSKLNWLPEFYFDNYDIDPLVSIDGKTYNYQTIIDNFSQFGMVPVCGVDDRIPAHLDSILNSKKLGKFKTDKVAIRITQSVFEDYEYIEEEFNDLVNILRKNFSQIILIFDLRYILDQHINLTNLNIFLDKIVLTEFYQIMIAGSSLPKSIADLIETNKKIHMDRKEVFIFSRVIEKIPSAYFGDYTCVPPDTNFLDLYIEDIASRMTGKIFYIYDKKVLVVRSSRLKGQRAPFKPLLDCIVSQPFFRKEKYSYGDKYIVEKQPNGTGVSASSILRPNINLHMSYMLRDFSI</sequence>